<dbReference type="InterPro" id="IPR005194">
    <property type="entry name" value="Glyco_hydro_65_C"/>
</dbReference>
<evidence type="ECO:0000256" key="2">
    <source>
        <dbReference type="ARBA" id="ARBA00022801"/>
    </source>
</evidence>
<dbReference type="Gene3D" id="2.60.420.10">
    <property type="entry name" value="Maltose phosphorylase, domain 3"/>
    <property type="match status" value="1"/>
</dbReference>
<dbReference type="RefSeq" id="WP_087929336.1">
    <property type="nucleotide sequence ID" value="NZ_CP021744.1"/>
</dbReference>
<proteinExistence type="inferred from homology"/>
<dbReference type="EMBL" id="CP021744">
    <property type="protein sequence ID" value="ARZ71554.1"/>
    <property type="molecule type" value="Genomic_DNA"/>
</dbReference>
<dbReference type="SUPFAM" id="SSF74650">
    <property type="entry name" value="Galactose mutarotase-like"/>
    <property type="match status" value="1"/>
</dbReference>
<dbReference type="Proteomes" id="UP000195755">
    <property type="component" value="Chromosome"/>
</dbReference>
<evidence type="ECO:0000259" key="9">
    <source>
        <dbReference type="Pfam" id="PF03636"/>
    </source>
</evidence>
<sequence>MITHPAYAVEPWCLRETALNLDVLPQSESVFALANGHIGWRGNLDEGEPHGLPGSYLNGVYELRPLPYAEAGYGYPESGQTVIDVTNGKLIRLLVDDEPFDLRYGRLVAHERVLDFRSGLLTRQAEWTSPSGRTVRVRSTRLVSFTQRSVGAIAYEVEAVDSETRIVLQSELVANEQLPAAGGDPRVAAVLESPLVPEEHAAEEGRLRLVHRTQRSGLRVAAAAEHRVDGPQETKTYSKCSENLSRFTVTTVLRPGERLRLEKTVAYGWSGVRSLSAMHDQVDAALAGAKSTGWDGLCAEQRAYLDEFWDRADVEVDGDAEIQQAVRFALFHVLQAGARAECRAIAAKGLTGPGYDGHSFWDSETFVLQVLTCTAPLAAAQPLRWRHATLPAALKRARLLGLQGAAFPWRTLNGDECSAYWPAGTAAFHVNADIADAVVRYMTATGDEVFEREVGMELLIQTARLWRSLGHHDHQGEFHIDGVTGPDEYSAVADDNVYTNLMAQRNLRAAADVAERHPDLAAEFGVDDEETAAWRDAAARMALPFDPVLGVHEQSRGFTGHQHWDFAGTDTDRYPLLLHFPYFDIYRKQVVKQADLVLAMVLRGDAFTDEQKARNFAYYEPLTVRDSSLSACVQAVMAAEVGHLRLAYDYLGEAAMMDLSDLESNTRDGVHIASLAGTWIALVSGFGGMRQCDGVVSFAPRLPEQLRRVAFTVQVRQRRLRVEITDSVATYTLVEGPELEIEHFCEPLTVTPGRSESRKVPGLQEPPEPAQPAGRRPAHRGWAATRPEPDGPA</sequence>
<feature type="binding site" evidence="5">
    <location>
        <begin position="592"/>
        <end position="593"/>
    </location>
    <ligand>
        <name>substrate</name>
    </ligand>
</feature>
<dbReference type="InterPro" id="IPR008928">
    <property type="entry name" value="6-hairpin_glycosidase_sf"/>
</dbReference>
<dbReference type="PANTHER" id="PTHR11051:SF13">
    <property type="entry name" value="GLYCOSYL TRANSFERASE"/>
    <property type="match status" value="1"/>
</dbReference>
<dbReference type="InterPro" id="IPR005195">
    <property type="entry name" value="Glyco_hydro_65_M"/>
</dbReference>
<dbReference type="Pfam" id="PF03633">
    <property type="entry name" value="Glyco_hydro_65C"/>
    <property type="match status" value="1"/>
</dbReference>
<dbReference type="FunFam" id="2.70.98.40:FF:000001">
    <property type="entry name" value="Family 65 glycosyl hydrolase"/>
    <property type="match status" value="1"/>
</dbReference>
<feature type="domain" description="Glycoside hydrolase family 65 central catalytic" evidence="7">
    <location>
        <begin position="327"/>
        <end position="679"/>
    </location>
</feature>
<feature type="domain" description="Glycoside hydrolase family 65 N-terminal" evidence="9">
    <location>
        <begin position="16"/>
        <end position="270"/>
    </location>
</feature>
<dbReference type="InterPro" id="IPR037018">
    <property type="entry name" value="GH65_N"/>
</dbReference>
<accession>A0A1Z2LB72</accession>
<dbReference type="SUPFAM" id="SSF48208">
    <property type="entry name" value="Six-hairpin glycosidases"/>
    <property type="match status" value="1"/>
</dbReference>
<dbReference type="PANTHER" id="PTHR11051">
    <property type="entry name" value="GLYCOSYL HYDROLASE-RELATED"/>
    <property type="match status" value="1"/>
</dbReference>
<dbReference type="Gene3D" id="2.70.98.40">
    <property type="entry name" value="Glycoside hydrolase, family 65, N-terminal domain"/>
    <property type="match status" value="1"/>
</dbReference>
<dbReference type="KEGG" id="salj:SMD11_5978"/>
<dbReference type="GO" id="GO:0030246">
    <property type="term" value="F:carbohydrate binding"/>
    <property type="evidence" value="ECO:0007669"/>
    <property type="project" value="InterPro"/>
</dbReference>
<feature type="region of interest" description="Disordered" evidence="6">
    <location>
        <begin position="750"/>
        <end position="793"/>
    </location>
</feature>
<organism evidence="10 11">
    <name type="scientific">Streptomyces albireticuli</name>
    <dbReference type="NCBI Taxonomy" id="1940"/>
    <lineage>
        <taxon>Bacteria</taxon>
        <taxon>Bacillati</taxon>
        <taxon>Actinomycetota</taxon>
        <taxon>Actinomycetes</taxon>
        <taxon>Kitasatosporales</taxon>
        <taxon>Streptomycetaceae</taxon>
        <taxon>Streptomyces</taxon>
    </lineage>
</organism>
<dbReference type="GO" id="GO:0005975">
    <property type="term" value="P:carbohydrate metabolic process"/>
    <property type="evidence" value="ECO:0007669"/>
    <property type="project" value="InterPro"/>
</dbReference>
<evidence type="ECO:0000313" key="10">
    <source>
        <dbReference type="EMBL" id="ARZ71554.1"/>
    </source>
</evidence>
<protein>
    <submittedName>
        <fullName evidence="10">Glycosyl hydrolase</fullName>
    </submittedName>
</protein>
<evidence type="ECO:0000256" key="1">
    <source>
        <dbReference type="ARBA" id="ARBA00006768"/>
    </source>
</evidence>
<comment type="similarity">
    <text evidence="1">Belongs to the glycosyl hydrolase 65 family.</text>
</comment>
<dbReference type="InterPro" id="IPR012341">
    <property type="entry name" value="6hp_glycosidase-like_sf"/>
</dbReference>
<dbReference type="AlphaFoldDB" id="A0A1Z2LB72"/>
<dbReference type="GO" id="GO:0016757">
    <property type="term" value="F:glycosyltransferase activity"/>
    <property type="evidence" value="ECO:0007669"/>
    <property type="project" value="UniProtKB-ARBA"/>
</dbReference>
<dbReference type="Gene3D" id="1.50.10.10">
    <property type="match status" value="1"/>
</dbReference>
<dbReference type="InterPro" id="IPR011013">
    <property type="entry name" value="Gal_mutarotase_sf_dom"/>
</dbReference>
<dbReference type="Pfam" id="PF03632">
    <property type="entry name" value="Glyco_hydro_65m"/>
    <property type="match status" value="1"/>
</dbReference>
<dbReference type="OrthoDB" id="9816160at2"/>
<dbReference type="PIRSF" id="PIRSF036289">
    <property type="entry name" value="Glycosyl_hydrolase_malt_phosph"/>
    <property type="match status" value="1"/>
</dbReference>
<gene>
    <name evidence="10" type="ORF">SMD11_5978</name>
</gene>
<feature type="binding site" evidence="5">
    <location>
        <begin position="361"/>
        <end position="362"/>
    </location>
    <ligand>
        <name>substrate</name>
    </ligand>
</feature>
<evidence type="ECO:0000256" key="4">
    <source>
        <dbReference type="PIRSR" id="PIRSR036289-50"/>
    </source>
</evidence>
<evidence type="ECO:0000259" key="8">
    <source>
        <dbReference type="Pfam" id="PF03633"/>
    </source>
</evidence>
<keyword evidence="3" id="KW-0326">Glycosidase</keyword>
<evidence type="ECO:0000256" key="3">
    <source>
        <dbReference type="ARBA" id="ARBA00023295"/>
    </source>
</evidence>
<evidence type="ECO:0000256" key="6">
    <source>
        <dbReference type="SAM" id="MobiDB-lite"/>
    </source>
</evidence>
<dbReference type="InterPro" id="IPR017045">
    <property type="entry name" value="Malt_Pase/Glycosyl_Hdrlase"/>
</dbReference>
<evidence type="ECO:0000259" key="7">
    <source>
        <dbReference type="Pfam" id="PF03632"/>
    </source>
</evidence>
<feature type="active site" description="Proton donor" evidence="4">
    <location>
        <position position="488"/>
    </location>
</feature>
<keyword evidence="2 10" id="KW-0378">Hydrolase</keyword>
<dbReference type="FunFam" id="1.50.10.10:FF:000029">
    <property type="entry name" value="Family 65 glycosyl hydrolase"/>
    <property type="match status" value="1"/>
</dbReference>
<evidence type="ECO:0000313" key="11">
    <source>
        <dbReference type="Proteomes" id="UP000195755"/>
    </source>
</evidence>
<name>A0A1Z2LB72_9ACTN</name>
<reference evidence="10 11" key="1">
    <citation type="submission" date="2017-06" db="EMBL/GenBank/DDBJ databases">
        <title>Streptomyces albireticuli Genome sequencing and assembly.</title>
        <authorList>
            <person name="Wang Y."/>
            <person name="Du B."/>
            <person name="Ding Y."/>
            <person name="Liu H."/>
            <person name="Hou Q."/>
            <person name="Liu K."/>
            <person name="Yao L."/>
            <person name="Wang C."/>
        </authorList>
    </citation>
    <scope>NUCLEOTIDE SEQUENCE [LARGE SCALE GENOMIC DNA]</scope>
    <source>
        <strain evidence="10 11">MDJK11</strain>
    </source>
</reference>
<dbReference type="InterPro" id="IPR005196">
    <property type="entry name" value="Glyco_hydro_65_N"/>
</dbReference>
<dbReference type="Pfam" id="PF03636">
    <property type="entry name" value="Glyco_hydro_65N"/>
    <property type="match status" value="1"/>
</dbReference>
<dbReference type="GO" id="GO:0004553">
    <property type="term" value="F:hydrolase activity, hydrolyzing O-glycosyl compounds"/>
    <property type="evidence" value="ECO:0007669"/>
    <property type="project" value="TreeGrafter"/>
</dbReference>
<evidence type="ECO:0000256" key="5">
    <source>
        <dbReference type="PIRSR" id="PIRSR036289-51"/>
    </source>
</evidence>
<feature type="domain" description="Glycoside hydrolase family 65 C-terminal" evidence="8">
    <location>
        <begin position="689"/>
        <end position="750"/>
    </location>
</feature>